<accession>A0A2P2E5M4</accession>
<feature type="transmembrane region" description="Helical" evidence="6">
    <location>
        <begin position="80"/>
        <end position="100"/>
    </location>
</feature>
<keyword evidence="3 6" id="KW-0812">Transmembrane</keyword>
<dbReference type="PANTHER" id="PTHR23427">
    <property type="entry name" value="SURFEIT LOCUS PROTEIN"/>
    <property type="match status" value="1"/>
</dbReference>
<comment type="subcellular location">
    <subcellularLocation>
        <location evidence="6">Cell membrane</location>
        <topology evidence="6">Multi-pass membrane protein</topology>
    </subcellularLocation>
    <subcellularLocation>
        <location evidence="1">Membrane</location>
    </subcellularLocation>
</comment>
<evidence type="ECO:0000256" key="4">
    <source>
        <dbReference type="ARBA" id="ARBA00022989"/>
    </source>
</evidence>
<dbReference type="Pfam" id="PF02104">
    <property type="entry name" value="SURF1"/>
    <property type="match status" value="1"/>
</dbReference>
<dbReference type="PROSITE" id="PS50895">
    <property type="entry name" value="SURF1"/>
    <property type="match status" value="1"/>
</dbReference>
<evidence type="ECO:0000313" key="8">
    <source>
        <dbReference type="EMBL" id="GBF56361.1"/>
    </source>
</evidence>
<feature type="region of interest" description="Disordered" evidence="7">
    <location>
        <begin position="1"/>
        <end position="73"/>
    </location>
</feature>
<dbReference type="OrthoDB" id="6079986at2"/>
<evidence type="ECO:0000256" key="1">
    <source>
        <dbReference type="ARBA" id="ARBA00004370"/>
    </source>
</evidence>
<dbReference type="GO" id="GO:0005886">
    <property type="term" value="C:plasma membrane"/>
    <property type="evidence" value="ECO:0007669"/>
    <property type="project" value="UniProtKB-SubCell"/>
</dbReference>
<evidence type="ECO:0000256" key="2">
    <source>
        <dbReference type="ARBA" id="ARBA00007165"/>
    </source>
</evidence>
<protein>
    <recommendedName>
        <fullName evidence="6">SURF1-like protein</fullName>
    </recommendedName>
</protein>
<dbReference type="InterPro" id="IPR002994">
    <property type="entry name" value="Surf1/Shy1"/>
</dbReference>
<comment type="similarity">
    <text evidence="2 6">Belongs to the SURF1 family.</text>
</comment>
<evidence type="ECO:0000256" key="7">
    <source>
        <dbReference type="SAM" id="MobiDB-lite"/>
    </source>
</evidence>
<evidence type="ECO:0000313" key="9">
    <source>
        <dbReference type="Proteomes" id="UP000245086"/>
    </source>
</evidence>
<feature type="compositionally biased region" description="Basic and acidic residues" evidence="7">
    <location>
        <begin position="1"/>
        <end position="10"/>
    </location>
</feature>
<dbReference type="PANTHER" id="PTHR23427:SF2">
    <property type="entry name" value="SURFEIT LOCUS PROTEIN 1"/>
    <property type="match status" value="1"/>
</dbReference>
<dbReference type="Proteomes" id="UP000245086">
    <property type="component" value="Unassembled WGS sequence"/>
</dbReference>
<dbReference type="CDD" id="cd06662">
    <property type="entry name" value="SURF1"/>
    <property type="match status" value="1"/>
</dbReference>
<dbReference type="RefSeq" id="WP_108983261.1">
    <property type="nucleotide sequence ID" value="NZ_BFBR01000001.1"/>
</dbReference>
<keyword evidence="4 6" id="KW-1133">Transmembrane helix</keyword>
<evidence type="ECO:0000256" key="5">
    <source>
        <dbReference type="ARBA" id="ARBA00023136"/>
    </source>
</evidence>
<keyword evidence="9" id="KW-1185">Reference proteome</keyword>
<sequence>MSDQPPRDQPDNWVPAGLKVRGSKSGSTPPSPKPVRAQQAPAEYSTDLAAEPVPRLPQVPDHGSGNPPAGEEPGFRPMPVLTILTLICLAILYVLGNWQWTKFVDKSRAPVVAAASEPASVSAALQSPTPEFVQVQLTGVADPRSVQVRALRDGIAGFRLFSPVVMDDGWIFVDRGFVAEADVAKAPPVSGPVNYRGILRKGAKANSFTPDNDPARQDWFWPDLSAMGASLKLIGGSPSYYVSLTLVDPLATGQSEINPWADSKGANQIPPERHLGYALTWWGFGFALIGVYTGLHLRTGRLRFTRKPG</sequence>
<comment type="caution">
    <text evidence="8">The sequence shown here is derived from an EMBL/GenBank/DDBJ whole genome shotgun (WGS) entry which is preliminary data.</text>
</comment>
<organism evidence="8 9">
    <name type="scientific">Candidatus Phycosocius bacilliformis</name>
    <dbReference type="NCBI Taxonomy" id="1445552"/>
    <lineage>
        <taxon>Bacteria</taxon>
        <taxon>Pseudomonadati</taxon>
        <taxon>Pseudomonadota</taxon>
        <taxon>Alphaproteobacteria</taxon>
        <taxon>Caulobacterales</taxon>
        <taxon>Caulobacterales incertae sedis</taxon>
        <taxon>Candidatus Phycosocius</taxon>
    </lineage>
</organism>
<dbReference type="AlphaFoldDB" id="A0A2P2E5M4"/>
<proteinExistence type="inferred from homology"/>
<keyword evidence="6" id="KW-1003">Cell membrane</keyword>
<dbReference type="EMBL" id="BFBR01000001">
    <property type="protein sequence ID" value="GBF56361.1"/>
    <property type="molecule type" value="Genomic_DNA"/>
</dbReference>
<gene>
    <name evidence="8" type="ORF">PbB2_00016</name>
</gene>
<name>A0A2P2E5M4_9PROT</name>
<evidence type="ECO:0000256" key="6">
    <source>
        <dbReference type="RuleBase" id="RU363076"/>
    </source>
</evidence>
<dbReference type="InterPro" id="IPR045214">
    <property type="entry name" value="Surf1/Surf4"/>
</dbReference>
<keyword evidence="5 6" id="KW-0472">Membrane</keyword>
<evidence type="ECO:0000256" key="3">
    <source>
        <dbReference type="ARBA" id="ARBA00022692"/>
    </source>
</evidence>
<feature type="transmembrane region" description="Helical" evidence="6">
    <location>
        <begin position="275"/>
        <end position="297"/>
    </location>
</feature>
<reference evidence="8 9" key="1">
    <citation type="journal article" date="2018" name="Genome Announc.">
        <title>Draft Genome Sequence of "Candidatus Phycosocius bacilliformis," an Alphaproteobacterial Ectosymbiont of the Hydrocarbon-Producing Green Alga Botryococcus braunii.</title>
        <authorList>
            <person name="Tanabe Y."/>
            <person name="Yamaguchi H."/>
            <person name="Watanabe M.M."/>
        </authorList>
    </citation>
    <scope>NUCLEOTIDE SEQUENCE [LARGE SCALE GENOMIC DNA]</scope>
    <source>
        <strain evidence="8 9">BOTRYCO-2</strain>
    </source>
</reference>